<dbReference type="EMBL" id="PCWW01000073">
    <property type="protein sequence ID" value="PIR12737.1"/>
    <property type="molecule type" value="Genomic_DNA"/>
</dbReference>
<dbReference type="Gene3D" id="3.40.30.10">
    <property type="entry name" value="Glutaredoxin"/>
    <property type="match status" value="1"/>
</dbReference>
<evidence type="ECO:0000256" key="1">
    <source>
        <dbReference type="ARBA" id="ARBA00005791"/>
    </source>
</evidence>
<dbReference type="CDD" id="cd02972">
    <property type="entry name" value="DsbA_family"/>
    <property type="match status" value="1"/>
</dbReference>
<keyword evidence="6" id="KW-0812">Transmembrane</keyword>
<name>A0A2M6K7X2_9BACT</name>
<keyword evidence="6" id="KW-0472">Membrane</keyword>
<dbReference type="GO" id="GO:0016491">
    <property type="term" value="F:oxidoreductase activity"/>
    <property type="evidence" value="ECO:0007669"/>
    <property type="project" value="UniProtKB-KW"/>
</dbReference>
<evidence type="ECO:0000313" key="8">
    <source>
        <dbReference type="EMBL" id="PIR12737.1"/>
    </source>
</evidence>
<dbReference type="PANTHER" id="PTHR13887:SF14">
    <property type="entry name" value="DISULFIDE BOND FORMATION PROTEIN D"/>
    <property type="match status" value="1"/>
</dbReference>
<keyword evidence="5" id="KW-0676">Redox-active center</keyword>
<comment type="caution">
    <text evidence="8">The sequence shown here is derived from an EMBL/GenBank/DDBJ whole genome shotgun (WGS) entry which is preliminary data.</text>
</comment>
<accession>A0A2M6K7X2</accession>
<dbReference type="Pfam" id="PF13462">
    <property type="entry name" value="Thioredoxin_4"/>
    <property type="match status" value="1"/>
</dbReference>
<sequence>MKDKKILIAGIILIIVIAVGTALYFFIAKDEAMLNHDLSKKENTEEQNLMQANQEALAKAQESGSTLRPADETDHIWGDLNAPVKMVVYSDFECPFCYDFHSTTQEIKDEFGDRVAVIFRHYFLSSHSNALLAAQASECAGEQDKFWPMYDKLFEDGRAGNLNMEEFKQDAEDLGLNQAKFNKCLDEEKYRDKILAQKQEGKEAGVIGTPTIFVGNEIYPGAYPFTDFTDSRGREVEGMRSVIERQLGIVD</sequence>
<evidence type="ECO:0000256" key="3">
    <source>
        <dbReference type="ARBA" id="ARBA00023002"/>
    </source>
</evidence>
<evidence type="ECO:0000256" key="4">
    <source>
        <dbReference type="ARBA" id="ARBA00023157"/>
    </source>
</evidence>
<dbReference type="InterPro" id="IPR012336">
    <property type="entry name" value="Thioredoxin-like_fold"/>
</dbReference>
<organism evidence="8 9">
    <name type="scientific">Candidatus Falkowbacteria bacterium CG11_big_fil_rev_8_21_14_0_20_39_10</name>
    <dbReference type="NCBI Taxonomy" id="1974570"/>
    <lineage>
        <taxon>Bacteria</taxon>
        <taxon>Candidatus Falkowiibacteriota</taxon>
    </lineage>
</organism>
<comment type="similarity">
    <text evidence="1">Belongs to the thioredoxin family. DsbA subfamily.</text>
</comment>
<evidence type="ECO:0000313" key="9">
    <source>
        <dbReference type="Proteomes" id="UP000230869"/>
    </source>
</evidence>
<dbReference type="SUPFAM" id="SSF52833">
    <property type="entry name" value="Thioredoxin-like"/>
    <property type="match status" value="1"/>
</dbReference>
<evidence type="ECO:0000256" key="5">
    <source>
        <dbReference type="ARBA" id="ARBA00023284"/>
    </source>
</evidence>
<evidence type="ECO:0000256" key="6">
    <source>
        <dbReference type="SAM" id="Phobius"/>
    </source>
</evidence>
<feature type="transmembrane region" description="Helical" evidence="6">
    <location>
        <begin position="6"/>
        <end position="27"/>
    </location>
</feature>
<proteinExistence type="inferred from homology"/>
<evidence type="ECO:0000256" key="2">
    <source>
        <dbReference type="ARBA" id="ARBA00022729"/>
    </source>
</evidence>
<gene>
    <name evidence="8" type="ORF">COV49_04370</name>
</gene>
<dbReference type="AlphaFoldDB" id="A0A2M6K7X2"/>
<keyword evidence="4" id="KW-1015">Disulfide bond</keyword>
<evidence type="ECO:0000259" key="7">
    <source>
        <dbReference type="Pfam" id="PF13462"/>
    </source>
</evidence>
<keyword evidence="6" id="KW-1133">Transmembrane helix</keyword>
<dbReference type="InterPro" id="IPR036249">
    <property type="entry name" value="Thioredoxin-like_sf"/>
</dbReference>
<keyword evidence="3" id="KW-0560">Oxidoreductase</keyword>
<feature type="domain" description="Thioredoxin-like fold" evidence="7">
    <location>
        <begin position="72"/>
        <end position="225"/>
    </location>
</feature>
<protein>
    <recommendedName>
        <fullName evidence="7">Thioredoxin-like fold domain-containing protein</fullName>
    </recommendedName>
</protein>
<dbReference type="Proteomes" id="UP000230869">
    <property type="component" value="Unassembled WGS sequence"/>
</dbReference>
<keyword evidence="2" id="KW-0732">Signal</keyword>
<dbReference type="PANTHER" id="PTHR13887">
    <property type="entry name" value="GLUTATHIONE S-TRANSFERASE KAPPA"/>
    <property type="match status" value="1"/>
</dbReference>
<reference evidence="8 9" key="1">
    <citation type="submission" date="2017-09" db="EMBL/GenBank/DDBJ databases">
        <title>Depth-based differentiation of microbial function through sediment-hosted aquifers and enrichment of novel symbionts in the deep terrestrial subsurface.</title>
        <authorList>
            <person name="Probst A.J."/>
            <person name="Ladd B."/>
            <person name="Jarett J.K."/>
            <person name="Geller-Mcgrath D.E."/>
            <person name="Sieber C.M."/>
            <person name="Emerson J.B."/>
            <person name="Anantharaman K."/>
            <person name="Thomas B.C."/>
            <person name="Malmstrom R."/>
            <person name="Stieglmeier M."/>
            <person name="Klingl A."/>
            <person name="Woyke T."/>
            <person name="Ryan C.M."/>
            <person name="Banfield J.F."/>
        </authorList>
    </citation>
    <scope>NUCLEOTIDE SEQUENCE [LARGE SCALE GENOMIC DNA]</scope>
    <source>
        <strain evidence="8">CG11_big_fil_rev_8_21_14_0_20_39_10</strain>
    </source>
</reference>